<reference evidence="9" key="1">
    <citation type="submission" date="2021-01" db="EMBL/GenBank/DDBJ databases">
        <authorList>
            <consortium name="Genoscope - CEA"/>
            <person name="William W."/>
        </authorList>
    </citation>
    <scope>NUCLEOTIDE SEQUENCE</scope>
</reference>
<dbReference type="Proteomes" id="UP001295469">
    <property type="component" value="Chromosome C06"/>
</dbReference>
<dbReference type="GO" id="GO:0003691">
    <property type="term" value="F:double-stranded telomeric DNA binding"/>
    <property type="evidence" value="ECO:0007669"/>
    <property type="project" value="InterPro"/>
</dbReference>
<comment type="subcellular location">
    <subcellularLocation>
        <location evidence="2">Chromosome</location>
    </subcellularLocation>
    <subcellularLocation>
        <location evidence="1">Nucleus</location>
    </subcellularLocation>
</comment>
<evidence type="ECO:0000313" key="9">
    <source>
        <dbReference type="EMBL" id="CAF2057269.1"/>
    </source>
</evidence>
<feature type="compositionally biased region" description="Low complexity" evidence="7">
    <location>
        <begin position="159"/>
        <end position="168"/>
    </location>
</feature>
<dbReference type="AlphaFoldDB" id="A0A816Q4P6"/>
<evidence type="ECO:0000256" key="7">
    <source>
        <dbReference type="SAM" id="MobiDB-lite"/>
    </source>
</evidence>
<name>A0A816Q4P6_BRANA</name>
<keyword evidence="3" id="KW-0158">Chromosome</keyword>
<dbReference type="PANTHER" id="PTHR46267">
    <property type="entry name" value="SINGLE MYB HISTONE 4"/>
    <property type="match status" value="1"/>
</dbReference>
<evidence type="ECO:0000256" key="4">
    <source>
        <dbReference type="ARBA" id="ARBA00023125"/>
    </source>
</evidence>
<keyword evidence="5" id="KW-0539">Nucleus</keyword>
<feature type="compositionally biased region" description="Low complexity" evidence="7">
    <location>
        <begin position="370"/>
        <end position="380"/>
    </location>
</feature>
<feature type="coiled-coil region" evidence="6">
    <location>
        <begin position="462"/>
        <end position="489"/>
    </location>
</feature>
<keyword evidence="4" id="KW-0238">DNA-binding</keyword>
<dbReference type="InterPro" id="IPR036390">
    <property type="entry name" value="WH_DNA-bd_sf"/>
</dbReference>
<feature type="domain" description="H15" evidence="8">
    <location>
        <begin position="172"/>
        <end position="240"/>
    </location>
</feature>
<dbReference type="InterPro" id="IPR005818">
    <property type="entry name" value="Histone_H1/H5_H15"/>
</dbReference>
<evidence type="ECO:0000256" key="2">
    <source>
        <dbReference type="ARBA" id="ARBA00004286"/>
    </source>
</evidence>
<dbReference type="PROSITE" id="PS51504">
    <property type="entry name" value="H15"/>
    <property type="match status" value="1"/>
</dbReference>
<evidence type="ECO:0000256" key="5">
    <source>
        <dbReference type="ARBA" id="ARBA00023242"/>
    </source>
</evidence>
<dbReference type="InterPro" id="IPR044597">
    <property type="entry name" value="SMH1-6"/>
</dbReference>
<protein>
    <submittedName>
        <fullName evidence="9">(rape) hypothetical protein</fullName>
    </submittedName>
</protein>
<dbReference type="PANTHER" id="PTHR46267:SF15">
    <property type="entry name" value="WINGED HELIX-TURN-HELIX TRANSCRIPTION REPRESSOR DNA-BINDING PROTEIN-RELATED"/>
    <property type="match status" value="1"/>
</dbReference>
<feature type="compositionally biased region" description="Basic and acidic residues" evidence="7">
    <location>
        <begin position="245"/>
        <end position="264"/>
    </location>
</feature>
<proteinExistence type="predicted"/>
<accession>A0A816Q4P6</accession>
<sequence>MDRAANSSSDDDDSSSENRHVDDPVREAAASDHPSSSSSGEARDDDTVIITIRTLNDGNGADIDEIYEYIQVNLSDHLFPCCFDLMRRSFKFQDNYPVAQCDRHLLEVELNERVHHNELEMVDGIRYKIVHVTSENTHETTETESEEPVAVPADPPNTSSDLPSSSSSGERERKRFDGKVLKAIRTLNDGNGADIDEICDYLLGSYNLGPELRKLVEEYLGLGVSDNQLEMVENRYKIVHVTSENTRETRETESKSVSDSDDQKVPATSSSDYALPYGDMPEAMVTEAISTMDYGIGVNIDEIYEYIENRYKIPTDYMKILEDELNKRVSENELEKGEYGYKILDVTSDNMDEAQSQAVAVADQNDPAKSSSSSDATTSSGNTPYYDPERFKRNVVRPNHRQLLEEGLQKRVSQCILEKVETHYKILDITPEKLDEINEAAAKAVAVSDQKDLEAKAAYEAADRAKKVLEENELVLQAAKEALDRCNNVFHLPNSTSSSSLTLFFLSFLQVPKATS</sequence>
<feature type="region of interest" description="Disordered" evidence="7">
    <location>
        <begin position="1"/>
        <end position="44"/>
    </location>
</feature>
<gene>
    <name evidence="9" type="ORF">DARMORV10_C06P15740.1</name>
</gene>
<dbReference type="GO" id="GO:0006334">
    <property type="term" value="P:nucleosome assembly"/>
    <property type="evidence" value="ECO:0007669"/>
    <property type="project" value="InterPro"/>
</dbReference>
<feature type="region of interest" description="Disordered" evidence="7">
    <location>
        <begin position="243"/>
        <end position="273"/>
    </location>
</feature>
<feature type="compositionally biased region" description="Basic and acidic residues" evidence="7">
    <location>
        <begin position="16"/>
        <end position="30"/>
    </location>
</feature>
<evidence type="ECO:0000256" key="6">
    <source>
        <dbReference type="SAM" id="Coils"/>
    </source>
</evidence>
<feature type="region of interest" description="Disordered" evidence="7">
    <location>
        <begin position="135"/>
        <end position="174"/>
    </location>
</feature>
<dbReference type="GO" id="GO:0000786">
    <property type="term" value="C:nucleosome"/>
    <property type="evidence" value="ECO:0007669"/>
    <property type="project" value="InterPro"/>
</dbReference>
<evidence type="ECO:0000256" key="1">
    <source>
        <dbReference type="ARBA" id="ARBA00004123"/>
    </source>
</evidence>
<keyword evidence="6" id="KW-0175">Coiled coil</keyword>
<dbReference type="GO" id="GO:0005634">
    <property type="term" value="C:nucleus"/>
    <property type="evidence" value="ECO:0007669"/>
    <property type="project" value="UniProtKB-SubCell"/>
</dbReference>
<feature type="region of interest" description="Disordered" evidence="7">
    <location>
        <begin position="359"/>
        <end position="389"/>
    </location>
</feature>
<evidence type="ECO:0000259" key="8">
    <source>
        <dbReference type="PROSITE" id="PS51504"/>
    </source>
</evidence>
<evidence type="ECO:0000256" key="3">
    <source>
        <dbReference type="ARBA" id="ARBA00022454"/>
    </source>
</evidence>
<dbReference type="EMBL" id="HG994370">
    <property type="protein sequence ID" value="CAF2057269.1"/>
    <property type="molecule type" value="Genomic_DNA"/>
</dbReference>
<dbReference type="SUPFAM" id="SSF46785">
    <property type="entry name" value="Winged helix' DNA-binding domain"/>
    <property type="match status" value="1"/>
</dbReference>
<organism evidence="9">
    <name type="scientific">Brassica napus</name>
    <name type="common">Rape</name>
    <dbReference type="NCBI Taxonomy" id="3708"/>
    <lineage>
        <taxon>Eukaryota</taxon>
        <taxon>Viridiplantae</taxon>
        <taxon>Streptophyta</taxon>
        <taxon>Embryophyta</taxon>
        <taxon>Tracheophyta</taxon>
        <taxon>Spermatophyta</taxon>
        <taxon>Magnoliopsida</taxon>
        <taxon>eudicotyledons</taxon>
        <taxon>Gunneridae</taxon>
        <taxon>Pentapetalae</taxon>
        <taxon>rosids</taxon>
        <taxon>malvids</taxon>
        <taxon>Brassicales</taxon>
        <taxon>Brassicaceae</taxon>
        <taxon>Brassiceae</taxon>
        <taxon>Brassica</taxon>
    </lineage>
</organism>
<dbReference type="SMART" id="SM00526">
    <property type="entry name" value="H15"/>
    <property type="match status" value="2"/>
</dbReference>